<reference evidence="2" key="2">
    <citation type="submission" date="2021-08" db="EMBL/GenBank/DDBJ databases">
        <authorList>
            <person name="Tani A."/>
            <person name="Ola A."/>
            <person name="Ogura Y."/>
            <person name="Katsura K."/>
            <person name="Hayashi T."/>
        </authorList>
    </citation>
    <scope>NUCLEOTIDE SEQUENCE</scope>
    <source>
        <strain evidence="2">NBRC 103626</strain>
    </source>
</reference>
<organism evidence="2 3">
    <name type="scientific">Methylobacterium gregans</name>
    <dbReference type="NCBI Taxonomy" id="374424"/>
    <lineage>
        <taxon>Bacteria</taxon>
        <taxon>Pseudomonadati</taxon>
        <taxon>Pseudomonadota</taxon>
        <taxon>Alphaproteobacteria</taxon>
        <taxon>Hyphomicrobiales</taxon>
        <taxon>Methylobacteriaceae</taxon>
        <taxon>Methylobacterium</taxon>
    </lineage>
</organism>
<accession>A0AA37MBP6</accession>
<sequence>MRRLVSIACLLPLLAGPVAAQERLHAPGLTCQALKTAVARARDVVVASSETAYDIVHADGSACLNVNGESSEPVYVPTTDEANCLAGWRCMQRSSDGSSSH</sequence>
<feature type="signal peptide" evidence="1">
    <location>
        <begin position="1"/>
        <end position="20"/>
    </location>
</feature>
<evidence type="ECO:0000313" key="2">
    <source>
        <dbReference type="EMBL" id="GJD80072.1"/>
    </source>
</evidence>
<comment type="caution">
    <text evidence="2">The sequence shown here is derived from an EMBL/GenBank/DDBJ whole genome shotgun (WGS) entry which is preliminary data.</text>
</comment>
<protein>
    <submittedName>
        <fullName evidence="2">Uncharacterized protein</fullName>
    </submittedName>
</protein>
<reference evidence="2" key="1">
    <citation type="journal article" date="2016" name="Front. Microbiol.">
        <title>Genome Sequence of the Piezophilic, Mesophilic Sulfate-Reducing Bacterium Desulfovibrio indicus J2T.</title>
        <authorList>
            <person name="Cao J."/>
            <person name="Maignien L."/>
            <person name="Shao Z."/>
            <person name="Alain K."/>
            <person name="Jebbar M."/>
        </authorList>
    </citation>
    <scope>NUCLEOTIDE SEQUENCE</scope>
    <source>
        <strain evidence="2">NBRC 103626</strain>
    </source>
</reference>
<gene>
    <name evidence="2" type="ORF">NBEOAGPD_3307</name>
</gene>
<name>A0AA37MBP6_9HYPH</name>
<keyword evidence="3" id="KW-1185">Reference proteome</keyword>
<evidence type="ECO:0000313" key="3">
    <source>
        <dbReference type="Proteomes" id="UP001055108"/>
    </source>
</evidence>
<dbReference type="EMBL" id="BPQM01000082">
    <property type="protein sequence ID" value="GJD80072.1"/>
    <property type="molecule type" value="Genomic_DNA"/>
</dbReference>
<feature type="chain" id="PRO_5041404327" evidence="1">
    <location>
        <begin position="21"/>
        <end position="101"/>
    </location>
</feature>
<keyword evidence="1" id="KW-0732">Signal</keyword>
<evidence type="ECO:0000256" key="1">
    <source>
        <dbReference type="SAM" id="SignalP"/>
    </source>
</evidence>
<dbReference type="AlphaFoldDB" id="A0AA37MBP6"/>
<proteinExistence type="predicted"/>
<dbReference type="Proteomes" id="UP001055108">
    <property type="component" value="Unassembled WGS sequence"/>
</dbReference>
<dbReference type="RefSeq" id="WP_238303954.1">
    <property type="nucleotide sequence ID" value="NZ_BPQM01000082.1"/>
</dbReference>